<dbReference type="EMBL" id="JAXOVC010000003">
    <property type="protein sequence ID" value="KAK4503510.1"/>
    <property type="molecule type" value="Genomic_DNA"/>
</dbReference>
<dbReference type="InterPro" id="IPR000873">
    <property type="entry name" value="AMP-dep_synth/lig_dom"/>
</dbReference>
<dbReference type="SUPFAM" id="SSF56801">
    <property type="entry name" value="Acetyl-CoA synthetase-like"/>
    <property type="match status" value="1"/>
</dbReference>
<dbReference type="Gene3D" id="3.40.50.12780">
    <property type="entry name" value="N-terminal domain of ligase-like"/>
    <property type="match status" value="1"/>
</dbReference>
<dbReference type="Pfam" id="PF00501">
    <property type="entry name" value="AMP-binding"/>
    <property type="match status" value="1"/>
</dbReference>
<comment type="caution">
    <text evidence="4">The sequence shown here is derived from an EMBL/GenBank/DDBJ whole genome shotgun (WGS) entry which is preliminary data.</text>
</comment>
<evidence type="ECO:0000313" key="5">
    <source>
        <dbReference type="Proteomes" id="UP001305779"/>
    </source>
</evidence>
<proteinExistence type="predicted"/>
<evidence type="ECO:0000313" key="4">
    <source>
        <dbReference type="EMBL" id="KAK4503510.1"/>
    </source>
</evidence>
<dbReference type="InterPro" id="IPR042099">
    <property type="entry name" value="ANL_N_sf"/>
</dbReference>
<evidence type="ECO:0000256" key="2">
    <source>
        <dbReference type="ARBA" id="ARBA00022553"/>
    </source>
</evidence>
<sequence>MEDVPPQMRLLPRAIDFRAQQTPDRLYAFLPKGPNVEDGFSKFTYSGLSKAVDAMAWWLDKVLDAESRVVPYIGANDIRYGLLVFAAIKTGRVAMVPLMYNTPEGQVKLLQQLGCNVVVASAGCERYWSSSLEAMDGLRLVTMPGPEIFLEEPHKPYPFQKSWDEGRDDAMVLMQTSGTTGNPKPLRWSHGLIQDFIERLTLSKNRSLDDRLGTEASMHSAWTPNLLPLSWGMGLFHLIAFPLVFENIVTVLPSSVPHPVPAEFVHKLIQYGPMGPTNGAMFVPDVLKDLVRNPAYLESLKKYDWVGFAGAPLAHSIGDVLTKTRIRVQSIMGQMDSGGYPTLISSLDDWKYARFEEIQGFHLQSFSQDTWELCVRRQPGDQRPAFLLNPEIDVYHTRDLWKKVPGLEGYWATAGRVDDFVKLASLTKFNAIVIESVLEQDPGIEKALVGGDGRNWPFVLLEPSQQLRETCGGQVELMIESVWPQLQMANTSIHADARLGKDLLLFTAAESPIQRTAKGTSQRQATFAIYAKDIEALYS</sequence>
<gene>
    <name evidence="4" type="ORF">PRZ48_004425</name>
</gene>
<keyword evidence="1" id="KW-0596">Phosphopantetheine</keyword>
<reference evidence="4 5" key="1">
    <citation type="journal article" date="2023" name="G3 (Bethesda)">
        <title>A chromosome-level genome assembly of Zasmidium syzygii isolated from banana leaves.</title>
        <authorList>
            <person name="van Westerhoven A.C."/>
            <person name="Mehrabi R."/>
            <person name="Talebi R."/>
            <person name="Steentjes M.B.F."/>
            <person name="Corcolon B."/>
            <person name="Chong P.A."/>
            <person name="Kema G.H.J."/>
            <person name="Seidl M.F."/>
        </authorList>
    </citation>
    <scope>NUCLEOTIDE SEQUENCE [LARGE SCALE GENOMIC DNA]</scope>
    <source>
        <strain evidence="4 5">P124</strain>
    </source>
</reference>
<accession>A0ABR0EPS0</accession>
<dbReference type="PROSITE" id="PS00455">
    <property type="entry name" value="AMP_BINDING"/>
    <property type="match status" value="1"/>
</dbReference>
<dbReference type="PANTHER" id="PTHR43439">
    <property type="entry name" value="PHENYLACETATE-COENZYME A LIGASE"/>
    <property type="match status" value="1"/>
</dbReference>
<organism evidence="4 5">
    <name type="scientific">Zasmidium cellare</name>
    <name type="common">Wine cellar mold</name>
    <name type="synonym">Racodium cellare</name>
    <dbReference type="NCBI Taxonomy" id="395010"/>
    <lineage>
        <taxon>Eukaryota</taxon>
        <taxon>Fungi</taxon>
        <taxon>Dikarya</taxon>
        <taxon>Ascomycota</taxon>
        <taxon>Pezizomycotina</taxon>
        <taxon>Dothideomycetes</taxon>
        <taxon>Dothideomycetidae</taxon>
        <taxon>Mycosphaerellales</taxon>
        <taxon>Mycosphaerellaceae</taxon>
        <taxon>Zasmidium</taxon>
    </lineage>
</organism>
<dbReference type="Pfam" id="PF23562">
    <property type="entry name" value="AMP-binding_C_3"/>
    <property type="match status" value="1"/>
</dbReference>
<dbReference type="InterPro" id="IPR020845">
    <property type="entry name" value="AMP-binding_CS"/>
</dbReference>
<keyword evidence="5" id="KW-1185">Reference proteome</keyword>
<evidence type="ECO:0000256" key="1">
    <source>
        <dbReference type="ARBA" id="ARBA00022450"/>
    </source>
</evidence>
<dbReference type="InterPro" id="IPR051414">
    <property type="entry name" value="Adenylate-forming_Reductase"/>
</dbReference>
<keyword evidence="2" id="KW-0597">Phosphoprotein</keyword>
<name>A0ABR0EPS0_ZASCE</name>
<protein>
    <recommendedName>
        <fullName evidence="3">AMP-dependent synthetase/ligase domain-containing protein</fullName>
    </recommendedName>
</protein>
<dbReference type="PANTHER" id="PTHR43439:SF2">
    <property type="entry name" value="ENZYME, PUTATIVE (JCVI)-RELATED"/>
    <property type="match status" value="1"/>
</dbReference>
<dbReference type="Proteomes" id="UP001305779">
    <property type="component" value="Unassembled WGS sequence"/>
</dbReference>
<evidence type="ECO:0000259" key="3">
    <source>
        <dbReference type="Pfam" id="PF00501"/>
    </source>
</evidence>
<feature type="domain" description="AMP-dependent synthetase/ligase" evidence="3">
    <location>
        <begin position="18"/>
        <end position="332"/>
    </location>
</feature>